<accession>A0AAV8VSD2</accession>
<proteinExistence type="predicted"/>
<gene>
    <name evidence="4" type="ORF">NQ315_013387</name>
</gene>
<dbReference type="Proteomes" id="UP001159042">
    <property type="component" value="Unassembled WGS sequence"/>
</dbReference>
<dbReference type="GO" id="GO:0046872">
    <property type="term" value="F:metal ion binding"/>
    <property type="evidence" value="ECO:0007669"/>
    <property type="project" value="UniProtKB-KW"/>
</dbReference>
<evidence type="ECO:0000256" key="2">
    <source>
        <dbReference type="ARBA" id="ARBA00022723"/>
    </source>
</evidence>
<reference evidence="4 5" key="1">
    <citation type="journal article" date="2023" name="Insect Mol. Biol.">
        <title>Genome sequencing provides insights into the evolution of gene families encoding plant cell wall-degrading enzymes in longhorned beetles.</title>
        <authorList>
            <person name="Shin N.R."/>
            <person name="Okamura Y."/>
            <person name="Kirsch R."/>
            <person name="Pauchet Y."/>
        </authorList>
    </citation>
    <scope>NUCLEOTIDE SEQUENCE [LARGE SCALE GENOMIC DNA]</scope>
    <source>
        <strain evidence="4">EAD_L_NR</strain>
    </source>
</reference>
<name>A0AAV8VSD2_9CUCU</name>
<evidence type="ECO:0000313" key="4">
    <source>
        <dbReference type="EMBL" id="KAJ8916917.1"/>
    </source>
</evidence>
<dbReference type="PANTHER" id="PTHR34615:SF1">
    <property type="entry name" value="PX DOMAIN-CONTAINING PROTEIN"/>
    <property type="match status" value="1"/>
</dbReference>
<comment type="caution">
    <text evidence="4">The sequence shown here is derived from an EMBL/GenBank/DDBJ whole genome shotgun (WGS) entry which is preliminary data.</text>
</comment>
<feature type="domain" description="DDE Tnp4" evidence="3">
    <location>
        <begin position="179"/>
        <end position="328"/>
    </location>
</feature>
<dbReference type="InterPro" id="IPR027806">
    <property type="entry name" value="HARBI1_dom"/>
</dbReference>
<dbReference type="PANTHER" id="PTHR34615">
    <property type="entry name" value="PX DOMAIN-CONTAINING PROTEIN"/>
    <property type="match status" value="1"/>
</dbReference>
<dbReference type="Pfam" id="PF13359">
    <property type="entry name" value="DDE_Tnp_4"/>
    <property type="match status" value="1"/>
</dbReference>
<comment type="cofactor">
    <cofactor evidence="1">
        <name>a divalent metal cation</name>
        <dbReference type="ChEBI" id="CHEBI:60240"/>
    </cofactor>
</comment>
<evidence type="ECO:0000313" key="5">
    <source>
        <dbReference type="Proteomes" id="UP001159042"/>
    </source>
</evidence>
<dbReference type="AlphaFoldDB" id="A0AAV8VSD2"/>
<evidence type="ECO:0000259" key="3">
    <source>
        <dbReference type="Pfam" id="PF13359"/>
    </source>
</evidence>
<protein>
    <recommendedName>
        <fullName evidence="3">DDE Tnp4 domain-containing protein</fullName>
    </recommendedName>
</protein>
<keyword evidence="5" id="KW-1185">Reference proteome</keyword>
<evidence type="ECO:0000256" key="1">
    <source>
        <dbReference type="ARBA" id="ARBA00001968"/>
    </source>
</evidence>
<keyword evidence="2" id="KW-0479">Metal-binding</keyword>
<sequence length="398" mass="45572">MEDILDIDLLGSDSDDDLDDLLLYHVLNDNLGHRADLYGRFSLNAISEIEAKQSFRFEKRHIPRLAEALNIPDEITTRENITLTGVQALCILLRRLTYPNRLADLESFFGYSYAALSSIINTITQIVMANKGHLLQRLGNNAWLNEEKLRQYSEELLWIMYGALSMVPSGQYVGLQLTKDRSQKGRTYSGHKRVHCVKYQSLLCPDGIVVSLKGAYPGARHDAGMFRESGLYEELEEFAVFGNRSYVIYGDQGYGLRQLLIRPFTQHEVANNVNRQHFNNAMSSLRVSVEWGFNKIIKEFAFLDFKKNQKLLLQEVGTMYLVGMLLTNCHICLYGSQQSSYFDIQPPVLEIYLGNYKCKNLNIKYCRVTCLTLLYALLREPGAKSTIRVLPINFTYKV</sequence>
<dbReference type="EMBL" id="JANEYG010000038">
    <property type="protein sequence ID" value="KAJ8916917.1"/>
    <property type="molecule type" value="Genomic_DNA"/>
</dbReference>
<organism evidence="4 5">
    <name type="scientific">Exocentrus adspersus</name>
    <dbReference type="NCBI Taxonomy" id="1586481"/>
    <lineage>
        <taxon>Eukaryota</taxon>
        <taxon>Metazoa</taxon>
        <taxon>Ecdysozoa</taxon>
        <taxon>Arthropoda</taxon>
        <taxon>Hexapoda</taxon>
        <taxon>Insecta</taxon>
        <taxon>Pterygota</taxon>
        <taxon>Neoptera</taxon>
        <taxon>Endopterygota</taxon>
        <taxon>Coleoptera</taxon>
        <taxon>Polyphaga</taxon>
        <taxon>Cucujiformia</taxon>
        <taxon>Chrysomeloidea</taxon>
        <taxon>Cerambycidae</taxon>
        <taxon>Lamiinae</taxon>
        <taxon>Acanthocinini</taxon>
        <taxon>Exocentrus</taxon>
    </lineage>
</organism>